<dbReference type="KEGG" id="smx:SM11_chr1077"/>
<dbReference type="SUPFAM" id="SSF47413">
    <property type="entry name" value="lambda repressor-like DNA-binding domains"/>
    <property type="match status" value="1"/>
</dbReference>
<dbReference type="Proteomes" id="UP000009045">
    <property type="component" value="Chromosome"/>
</dbReference>
<dbReference type="InterPro" id="IPR001387">
    <property type="entry name" value="Cro/C1-type_HTH"/>
</dbReference>
<dbReference type="AlphaFoldDB" id="F7X3F0"/>
<evidence type="ECO:0000259" key="2">
    <source>
        <dbReference type="PROSITE" id="PS50943"/>
    </source>
</evidence>
<reference evidence="3 4" key="1">
    <citation type="journal article" date="2011" name="J. Biotechnol.">
        <title>The complete genome sequence of the dominant Sinorhizobium meliloti field isolate SM11 extends the S. meliloti pan-genome.</title>
        <authorList>
            <person name="Schneiker-Bekel S."/>
            <person name="Wibberg D."/>
            <person name="Bekel T."/>
            <person name="Blom J."/>
            <person name="Linke B."/>
            <person name="Neuweger H."/>
            <person name="Stiens M."/>
            <person name="Vorholter F.J."/>
            <person name="Weidner S."/>
            <person name="Goesmann A."/>
            <person name="Puhler A."/>
            <person name="Schluter A."/>
        </authorList>
    </citation>
    <scope>NUCLEOTIDE SEQUENCE [LARGE SCALE GENOMIC DNA]</scope>
    <source>
        <strain evidence="3 4">SM11</strain>
    </source>
</reference>
<evidence type="ECO:0000313" key="3">
    <source>
        <dbReference type="EMBL" id="AEH78354.1"/>
    </source>
</evidence>
<accession>F7X3F0</accession>
<dbReference type="EMBL" id="CP001830">
    <property type="protein sequence ID" value="AEH78354.1"/>
    <property type="molecule type" value="Genomic_DNA"/>
</dbReference>
<gene>
    <name evidence="3" type="ordered locus">SM11_chr1077</name>
</gene>
<dbReference type="Gene3D" id="1.10.260.40">
    <property type="entry name" value="lambda repressor-like DNA-binding domains"/>
    <property type="match status" value="1"/>
</dbReference>
<name>F7X3F0_SINMM</name>
<dbReference type="CDD" id="cd00093">
    <property type="entry name" value="HTH_XRE"/>
    <property type="match status" value="1"/>
</dbReference>
<dbReference type="GO" id="GO:0003700">
    <property type="term" value="F:DNA-binding transcription factor activity"/>
    <property type="evidence" value="ECO:0007669"/>
    <property type="project" value="TreeGrafter"/>
</dbReference>
<dbReference type="PANTHER" id="PTHR46797:SF1">
    <property type="entry name" value="METHYLPHOSPHONATE SYNTHASE"/>
    <property type="match status" value="1"/>
</dbReference>
<organism evidence="3 4">
    <name type="scientific">Sinorhizobium meliloti (strain SM11)</name>
    <dbReference type="NCBI Taxonomy" id="707241"/>
    <lineage>
        <taxon>Bacteria</taxon>
        <taxon>Pseudomonadati</taxon>
        <taxon>Pseudomonadota</taxon>
        <taxon>Alphaproteobacteria</taxon>
        <taxon>Hyphomicrobiales</taxon>
        <taxon>Rhizobiaceae</taxon>
        <taxon>Sinorhizobium/Ensifer group</taxon>
        <taxon>Sinorhizobium</taxon>
    </lineage>
</organism>
<feature type="domain" description="HTH cro/C1-type" evidence="2">
    <location>
        <begin position="20"/>
        <end position="74"/>
    </location>
</feature>
<proteinExistence type="predicted"/>
<dbReference type="PANTHER" id="PTHR46797">
    <property type="entry name" value="HTH-TYPE TRANSCRIPTIONAL REGULATOR"/>
    <property type="match status" value="1"/>
</dbReference>
<dbReference type="GO" id="GO:0003677">
    <property type="term" value="F:DNA binding"/>
    <property type="evidence" value="ECO:0007669"/>
    <property type="project" value="UniProtKB-KW"/>
</dbReference>
<dbReference type="HOGENOM" id="CLU_066192_40_7_5"/>
<evidence type="ECO:0000256" key="1">
    <source>
        <dbReference type="ARBA" id="ARBA00023125"/>
    </source>
</evidence>
<sequence>MRQSLKVQTTDIDQKIGARIREFRLLRSMSQGALAEKLGITFQQLQKYEKGANRISASALILICKELGITPNHILGAFFDNDEDSGLVD</sequence>
<dbReference type="SMART" id="SM00530">
    <property type="entry name" value="HTH_XRE"/>
    <property type="match status" value="1"/>
</dbReference>
<dbReference type="PATRIC" id="fig|707241.3.peg.1131"/>
<dbReference type="InterPro" id="IPR050807">
    <property type="entry name" value="TransReg_Diox_bact_type"/>
</dbReference>
<dbReference type="RefSeq" id="WP_014529283.1">
    <property type="nucleotide sequence ID" value="NZ_JAJJBH010000001.1"/>
</dbReference>
<dbReference type="GO" id="GO:0005829">
    <property type="term" value="C:cytosol"/>
    <property type="evidence" value="ECO:0007669"/>
    <property type="project" value="TreeGrafter"/>
</dbReference>
<evidence type="ECO:0000313" key="4">
    <source>
        <dbReference type="Proteomes" id="UP000009045"/>
    </source>
</evidence>
<dbReference type="InterPro" id="IPR010982">
    <property type="entry name" value="Lambda_DNA-bd_dom_sf"/>
</dbReference>
<protein>
    <submittedName>
        <fullName evidence="3">Lambda repressor-like, DNA-binding protein</fullName>
    </submittedName>
</protein>
<dbReference type="PROSITE" id="PS50943">
    <property type="entry name" value="HTH_CROC1"/>
    <property type="match status" value="1"/>
</dbReference>
<keyword evidence="1 3" id="KW-0238">DNA-binding</keyword>
<dbReference type="Pfam" id="PF01381">
    <property type="entry name" value="HTH_3"/>
    <property type="match status" value="1"/>
</dbReference>